<evidence type="ECO:0000256" key="1">
    <source>
        <dbReference type="ARBA" id="ARBA00022884"/>
    </source>
</evidence>
<dbReference type="InterPro" id="IPR035979">
    <property type="entry name" value="RBD_domain_sf"/>
</dbReference>
<sequence>MYAVLKFEAFGDIADNFAHFKSLYVEEIVLCDLHTLEVKTKTGSENLKAYQRKQKHLVANFRHLPKKVLFCMEAFRKCTLQHLLKMSDEITDNDVISAVDNGMPDADDLNATNQTDEMEDPDLEMIKARVKEMEEEAEKIKQMQNEVEKMAHSTPGLLALSPEEKAEIDSRSIYVGNVDYGATAEELEQHFHGCGSINRVTIQCDKYSGHPKGFAYIEFADKDSVSTSTALDESLFRGRQIKVLPKRTNRPGIST</sequence>
<dbReference type="Pfam" id="PF00076">
    <property type="entry name" value="RRM_1"/>
    <property type="match status" value="1"/>
</dbReference>
<feature type="domain" description="RRM" evidence="4">
    <location>
        <begin position="171"/>
        <end position="248"/>
    </location>
</feature>
<dbReference type="SUPFAM" id="SSF54928">
    <property type="entry name" value="RNA-binding domain, RBD"/>
    <property type="match status" value="1"/>
</dbReference>
<evidence type="ECO:0000256" key="3">
    <source>
        <dbReference type="SAM" id="Coils"/>
    </source>
</evidence>
<dbReference type="PROSITE" id="PS50102">
    <property type="entry name" value="RRM"/>
    <property type="match status" value="1"/>
</dbReference>
<accession>A0A4Y2NHG7</accession>
<dbReference type="GO" id="GO:0005634">
    <property type="term" value="C:nucleus"/>
    <property type="evidence" value="ECO:0007669"/>
    <property type="project" value="TreeGrafter"/>
</dbReference>
<comment type="caution">
    <text evidence="5">The sequence shown here is derived from an EMBL/GenBank/DDBJ whole genome shotgun (WGS) entry which is preliminary data.</text>
</comment>
<gene>
    <name evidence="5" type="primary">Pabp2_1</name>
    <name evidence="5" type="ORF">AVEN_97892_1</name>
</gene>
<dbReference type="InterPro" id="IPR012677">
    <property type="entry name" value="Nucleotide-bd_a/b_plait_sf"/>
</dbReference>
<dbReference type="GO" id="GO:0008143">
    <property type="term" value="F:poly(A) binding"/>
    <property type="evidence" value="ECO:0007669"/>
    <property type="project" value="TreeGrafter"/>
</dbReference>
<dbReference type="AlphaFoldDB" id="A0A4Y2NHG7"/>
<dbReference type="Proteomes" id="UP000499080">
    <property type="component" value="Unassembled WGS sequence"/>
</dbReference>
<organism evidence="5 6">
    <name type="scientific">Araneus ventricosus</name>
    <name type="common">Orbweaver spider</name>
    <name type="synonym">Epeira ventricosa</name>
    <dbReference type="NCBI Taxonomy" id="182803"/>
    <lineage>
        <taxon>Eukaryota</taxon>
        <taxon>Metazoa</taxon>
        <taxon>Ecdysozoa</taxon>
        <taxon>Arthropoda</taxon>
        <taxon>Chelicerata</taxon>
        <taxon>Arachnida</taxon>
        <taxon>Araneae</taxon>
        <taxon>Araneomorphae</taxon>
        <taxon>Entelegynae</taxon>
        <taxon>Araneoidea</taxon>
        <taxon>Araneidae</taxon>
        <taxon>Araneus</taxon>
    </lineage>
</organism>
<keyword evidence="3" id="KW-0175">Coiled coil</keyword>
<evidence type="ECO:0000313" key="5">
    <source>
        <dbReference type="EMBL" id="GBN38908.1"/>
    </source>
</evidence>
<dbReference type="OrthoDB" id="4726at2759"/>
<name>A0A4Y2NHG7_ARAVE</name>
<dbReference type="EMBL" id="BGPR01009259">
    <property type="protein sequence ID" value="GBN38908.1"/>
    <property type="molecule type" value="Genomic_DNA"/>
</dbReference>
<dbReference type="InterPro" id="IPR000504">
    <property type="entry name" value="RRM_dom"/>
</dbReference>
<keyword evidence="6" id="KW-1185">Reference proteome</keyword>
<evidence type="ECO:0000256" key="2">
    <source>
        <dbReference type="PROSITE-ProRule" id="PRU00176"/>
    </source>
</evidence>
<dbReference type="Gene3D" id="3.30.70.330">
    <property type="match status" value="1"/>
</dbReference>
<evidence type="ECO:0000313" key="6">
    <source>
        <dbReference type="Proteomes" id="UP000499080"/>
    </source>
</evidence>
<dbReference type="PANTHER" id="PTHR23236">
    <property type="entry name" value="EUKARYOTIC TRANSLATION INITIATION FACTOR 4B/4H"/>
    <property type="match status" value="1"/>
</dbReference>
<dbReference type="PANTHER" id="PTHR23236:SF12">
    <property type="entry name" value="EUKARYOTIC INITIATION FACTOR 4B-RELATED"/>
    <property type="match status" value="1"/>
</dbReference>
<dbReference type="SMART" id="SM00360">
    <property type="entry name" value="RRM"/>
    <property type="match status" value="1"/>
</dbReference>
<dbReference type="CDD" id="cd12550">
    <property type="entry name" value="RRM_II_PABPN1"/>
    <property type="match status" value="1"/>
</dbReference>
<reference evidence="5 6" key="1">
    <citation type="journal article" date="2019" name="Sci. Rep.">
        <title>Orb-weaving spider Araneus ventricosus genome elucidates the spidroin gene catalogue.</title>
        <authorList>
            <person name="Kono N."/>
            <person name="Nakamura H."/>
            <person name="Ohtoshi R."/>
            <person name="Moran D.A.P."/>
            <person name="Shinohara A."/>
            <person name="Yoshida Y."/>
            <person name="Fujiwara M."/>
            <person name="Mori M."/>
            <person name="Tomita M."/>
            <person name="Arakawa K."/>
        </authorList>
    </citation>
    <scope>NUCLEOTIDE SEQUENCE [LARGE SCALE GENOMIC DNA]</scope>
</reference>
<feature type="non-terminal residue" evidence="5">
    <location>
        <position position="255"/>
    </location>
</feature>
<keyword evidence="1 2" id="KW-0694">RNA-binding</keyword>
<protein>
    <submittedName>
        <fullName evidence="5">Polyadenylate-binding protein 2</fullName>
    </submittedName>
</protein>
<feature type="coiled-coil region" evidence="3">
    <location>
        <begin position="123"/>
        <end position="153"/>
    </location>
</feature>
<proteinExistence type="predicted"/>
<evidence type="ECO:0000259" key="4">
    <source>
        <dbReference type="PROSITE" id="PS50102"/>
    </source>
</evidence>